<dbReference type="EMBL" id="JAAGWZ010000002">
    <property type="protein sequence ID" value="NEM91058.1"/>
    <property type="molecule type" value="Genomic_DNA"/>
</dbReference>
<name>A0A7C9TQ58_9MICO</name>
<dbReference type="InterPro" id="IPR010982">
    <property type="entry name" value="Lambda_DNA-bd_dom_sf"/>
</dbReference>
<feature type="domain" description="HTH lacI-type" evidence="5">
    <location>
        <begin position="1"/>
        <end position="50"/>
    </location>
</feature>
<dbReference type="PANTHER" id="PTHR30146">
    <property type="entry name" value="LACI-RELATED TRANSCRIPTIONAL REPRESSOR"/>
    <property type="match status" value="1"/>
</dbReference>
<dbReference type="InterPro" id="IPR000843">
    <property type="entry name" value="HTH_LacI"/>
</dbReference>
<evidence type="ECO:0000313" key="7">
    <source>
        <dbReference type="Proteomes" id="UP000479756"/>
    </source>
</evidence>
<reference evidence="6 7" key="1">
    <citation type="journal article" date="2014" name="Int. J. Syst. Evol. Microbiol.">
        <title>Description of Galbitalea soli gen. nov., sp. nov., and Frondihabitans sucicola sp. nov.</title>
        <authorList>
            <person name="Kim S.J."/>
            <person name="Lim J.M."/>
            <person name="Ahn J.H."/>
            <person name="Weon H.Y."/>
            <person name="Hamada M."/>
            <person name="Suzuki K."/>
            <person name="Ahn T.Y."/>
            <person name="Kwon S.W."/>
        </authorList>
    </citation>
    <scope>NUCLEOTIDE SEQUENCE [LARGE SCALE GENOMIC DNA]</scope>
    <source>
        <strain evidence="6 7">NBRC 108727</strain>
    </source>
</reference>
<dbReference type="GO" id="GO:0000976">
    <property type="term" value="F:transcription cis-regulatory region binding"/>
    <property type="evidence" value="ECO:0007669"/>
    <property type="project" value="TreeGrafter"/>
</dbReference>
<dbReference type="Proteomes" id="UP000479756">
    <property type="component" value="Unassembled WGS sequence"/>
</dbReference>
<dbReference type="SUPFAM" id="SSF53822">
    <property type="entry name" value="Periplasmic binding protein-like I"/>
    <property type="match status" value="1"/>
</dbReference>
<evidence type="ECO:0000256" key="4">
    <source>
        <dbReference type="ARBA" id="ARBA00023163"/>
    </source>
</evidence>
<dbReference type="AlphaFoldDB" id="A0A7C9TQ58"/>
<keyword evidence="2" id="KW-0805">Transcription regulation</keyword>
<dbReference type="PROSITE" id="PS50932">
    <property type="entry name" value="HTH_LACI_2"/>
    <property type="match status" value="1"/>
</dbReference>
<keyword evidence="3" id="KW-0238">DNA-binding</keyword>
<dbReference type="InterPro" id="IPR046335">
    <property type="entry name" value="LacI/GalR-like_sensor"/>
</dbReference>
<evidence type="ECO:0000256" key="2">
    <source>
        <dbReference type="ARBA" id="ARBA00023015"/>
    </source>
</evidence>
<accession>A0A7C9TQ58</accession>
<evidence type="ECO:0000256" key="1">
    <source>
        <dbReference type="ARBA" id="ARBA00022491"/>
    </source>
</evidence>
<dbReference type="Gene3D" id="3.40.50.2300">
    <property type="match status" value="2"/>
</dbReference>
<sequence length="346" mass="36293">MAARAGVSIATVSFTFSQPHRVKSATATAVLEAAAELGYVPSGNARGLARGRTGAIGIFSFDYMVDGSGDPDPDSVAADAASTSANTFPLYVDEVQYGAETESRRLGYALMLGGARTLPGEHAVTDIVGRVDGLITFSGIVPLEMMRGFAGRLPIVELSGEVRLEGVHTVTVENEAGMRAMTEHLIDQHGAKRICYVGTSTTAEFAARYEGYSGAMRDAGLAPQPPLESRPAREHTTIAAISGQLTLGMPDAFLFASDQEAIVALRLFEQLGVSVPRDVKVASFDGILAGLLVSPTLTTVQQPMHAIGRAAVGVIVDALAGRPDIRHVRLPLALRIRQSCGCGGTD</sequence>
<dbReference type="InterPro" id="IPR028082">
    <property type="entry name" value="Peripla_BP_I"/>
</dbReference>
<dbReference type="CDD" id="cd01392">
    <property type="entry name" value="HTH_LacI"/>
    <property type="match status" value="1"/>
</dbReference>
<evidence type="ECO:0000259" key="5">
    <source>
        <dbReference type="PROSITE" id="PS50932"/>
    </source>
</evidence>
<dbReference type="GO" id="GO:0003700">
    <property type="term" value="F:DNA-binding transcription factor activity"/>
    <property type="evidence" value="ECO:0007669"/>
    <property type="project" value="TreeGrafter"/>
</dbReference>
<organism evidence="6 7">
    <name type="scientific">Galbitalea soli</name>
    <dbReference type="NCBI Taxonomy" id="1268042"/>
    <lineage>
        <taxon>Bacteria</taxon>
        <taxon>Bacillati</taxon>
        <taxon>Actinomycetota</taxon>
        <taxon>Actinomycetes</taxon>
        <taxon>Micrococcales</taxon>
        <taxon>Microbacteriaceae</taxon>
        <taxon>Galbitalea</taxon>
    </lineage>
</organism>
<dbReference type="RefSeq" id="WP_163472748.1">
    <property type="nucleotide sequence ID" value="NZ_JAAGWZ010000002.1"/>
</dbReference>
<comment type="caution">
    <text evidence="6">The sequence shown here is derived from an EMBL/GenBank/DDBJ whole genome shotgun (WGS) entry which is preliminary data.</text>
</comment>
<evidence type="ECO:0000256" key="3">
    <source>
        <dbReference type="ARBA" id="ARBA00023125"/>
    </source>
</evidence>
<protein>
    <submittedName>
        <fullName evidence="6">LacI family transcriptional regulator</fullName>
    </submittedName>
</protein>
<keyword evidence="1" id="KW-0678">Repressor</keyword>
<dbReference type="SUPFAM" id="SSF47413">
    <property type="entry name" value="lambda repressor-like DNA-binding domains"/>
    <property type="match status" value="1"/>
</dbReference>
<dbReference type="SMART" id="SM00354">
    <property type="entry name" value="HTH_LACI"/>
    <property type="match status" value="1"/>
</dbReference>
<dbReference type="Gene3D" id="1.10.260.40">
    <property type="entry name" value="lambda repressor-like DNA-binding domains"/>
    <property type="match status" value="1"/>
</dbReference>
<keyword evidence="7" id="KW-1185">Reference proteome</keyword>
<proteinExistence type="predicted"/>
<keyword evidence="4" id="KW-0804">Transcription</keyword>
<evidence type="ECO:0000313" key="6">
    <source>
        <dbReference type="EMBL" id="NEM91058.1"/>
    </source>
</evidence>
<dbReference type="Pfam" id="PF13377">
    <property type="entry name" value="Peripla_BP_3"/>
    <property type="match status" value="1"/>
</dbReference>
<dbReference type="Pfam" id="PF00356">
    <property type="entry name" value="LacI"/>
    <property type="match status" value="1"/>
</dbReference>
<gene>
    <name evidence="6" type="ORF">G3T37_06785</name>
</gene>
<dbReference type="PANTHER" id="PTHR30146:SF148">
    <property type="entry name" value="HTH-TYPE TRANSCRIPTIONAL REPRESSOR PURR-RELATED"/>
    <property type="match status" value="1"/>
</dbReference>